<dbReference type="InterPro" id="IPR000175">
    <property type="entry name" value="Na/ntran_symport"/>
</dbReference>
<evidence type="ECO:0000313" key="9">
    <source>
        <dbReference type="EMBL" id="VDK58556.1"/>
    </source>
</evidence>
<dbReference type="GO" id="GO:0046872">
    <property type="term" value="F:metal ion binding"/>
    <property type="evidence" value="ECO:0007669"/>
    <property type="project" value="UniProtKB-KW"/>
</dbReference>
<evidence type="ECO:0000256" key="3">
    <source>
        <dbReference type="ARBA" id="ARBA00022692"/>
    </source>
</evidence>
<keyword evidence="7" id="KW-0915">Sodium</keyword>
<feature type="transmembrane region" description="Helical" evidence="8">
    <location>
        <begin position="72"/>
        <end position="94"/>
    </location>
</feature>
<dbReference type="GO" id="GO:0016020">
    <property type="term" value="C:membrane"/>
    <property type="evidence" value="ECO:0007669"/>
    <property type="project" value="UniProtKB-SubCell"/>
</dbReference>
<name>A0A3P6R7V4_CYLGO</name>
<dbReference type="InterPro" id="IPR037272">
    <property type="entry name" value="SNS_sf"/>
</dbReference>
<keyword evidence="6 8" id="KW-0472">Membrane</keyword>
<keyword evidence="10" id="KW-1185">Reference proteome</keyword>
<proteinExistence type="predicted"/>
<evidence type="ECO:0000256" key="8">
    <source>
        <dbReference type="SAM" id="Phobius"/>
    </source>
</evidence>
<accession>A0A3P6R7V4</accession>
<dbReference type="SUPFAM" id="SSF161070">
    <property type="entry name" value="SNF-like"/>
    <property type="match status" value="1"/>
</dbReference>
<dbReference type="AlphaFoldDB" id="A0A3P6R7V4"/>
<evidence type="ECO:0000313" key="10">
    <source>
        <dbReference type="Proteomes" id="UP000271889"/>
    </source>
</evidence>
<evidence type="ECO:0000256" key="2">
    <source>
        <dbReference type="ARBA" id="ARBA00022448"/>
    </source>
</evidence>
<evidence type="ECO:0000256" key="4">
    <source>
        <dbReference type="ARBA" id="ARBA00022847"/>
    </source>
</evidence>
<protein>
    <submittedName>
        <fullName evidence="9">Uncharacterized protein</fullName>
    </submittedName>
</protein>
<reference evidence="9 10" key="1">
    <citation type="submission" date="2018-11" db="EMBL/GenBank/DDBJ databases">
        <authorList>
            <consortium name="Pathogen Informatics"/>
        </authorList>
    </citation>
    <scope>NUCLEOTIDE SEQUENCE [LARGE SCALE GENOMIC DNA]</scope>
</reference>
<keyword evidence="4" id="KW-0769">Symport</keyword>
<evidence type="ECO:0000256" key="5">
    <source>
        <dbReference type="ARBA" id="ARBA00022989"/>
    </source>
</evidence>
<dbReference type="GO" id="GO:0015293">
    <property type="term" value="F:symporter activity"/>
    <property type="evidence" value="ECO:0007669"/>
    <property type="project" value="UniProtKB-KW"/>
</dbReference>
<evidence type="ECO:0000256" key="6">
    <source>
        <dbReference type="ARBA" id="ARBA00023136"/>
    </source>
</evidence>
<dbReference type="Proteomes" id="UP000271889">
    <property type="component" value="Unassembled WGS sequence"/>
</dbReference>
<organism evidence="9 10">
    <name type="scientific">Cylicostephanus goldi</name>
    <name type="common">Nematode worm</name>
    <dbReference type="NCBI Taxonomy" id="71465"/>
    <lineage>
        <taxon>Eukaryota</taxon>
        <taxon>Metazoa</taxon>
        <taxon>Ecdysozoa</taxon>
        <taxon>Nematoda</taxon>
        <taxon>Chromadorea</taxon>
        <taxon>Rhabditida</taxon>
        <taxon>Rhabditina</taxon>
        <taxon>Rhabditomorpha</taxon>
        <taxon>Strongyloidea</taxon>
        <taxon>Strongylidae</taxon>
        <taxon>Cylicostephanus</taxon>
    </lineage>
</organism>
<keyword evidence="3 8" id="KW-0812">Transmembrane</keyword>
<comment type="subcellular location">
    <subcellularLocation>
        <location evidence="1">Membrane</location>
        <topology evidence="1">Multi-pass membrane protein</topology>
    </subcellularLocation>
</comment>
<keyword evidence="5 8" id="KW-1133">Transmembrane helix</keyword>
<feature type="binding site" evidence="7">
    <location>
        <position position="47"/>
    </location>
    <ligand>
        <name>Na(+)</name>
        <dbReference type="ChEBI" id="CHEBI:29101"/>
        <label>1</label>
    </ligand>
</feature>
<keyword evidence="7" id="KW-0479">Metal-binding</keyword>
<gene>
    <name evidence="9" type="ORF">CGOC_LOCUS4360</name>
</gene>
<dbReference type="Pfam" id="PF00209">
    <property type="entry name" value="SNF"/>
    <property type="match status" value="1"/>
</dbReference>
<evidence type="ECO:0000256" key="1">
    <source>
        <dbReference type="ARBA" id="ARBA00004141"/>
    </source>
</evidence>
<keyword evidence="2" id="KW-0813">Transport</keyword>
<sequence length="121" mass="13481">MLSFLLHGELLMFTPKYPYAVPATIAPVEAVKGVLPWLSAILLTVRSLKLGQGGLIFLGAQNGFHNNLIIDCLLITLVMIFMPFFYSLFHIIAIDSYILEMVNGDISKVKAVGKYLKQAYF</sequence>
<evidence type="ECO:0000256" key="7">
    <source>
        <dbReference type="PIRSR" id="PIRSR600175-1"/>
    </source>
</evidence>
<dbReference type="OrthoDB" id="6581954at2759"/>
<dbReference type="EMBL" id="UYRV01011996">
    <property type="protein sequence ID" value="VDK58556.1"/>
    <property type="molecule type" value="Genomic_DNA"/>
</dbReference>